<comment type="catalytic activity">
    <reaction evidence="8">
        <text>N(4)-{beta-D-GlcNAc-(1-&gt;2)-alpha-D-Man-(1-&gt;3)-[alpha-D-Man-(1-&gt;3)-[alpha-D-Man-(1-&gt;6)]-alpha-D-Man-(1-&gt;6)]-beta-D-Man-(1-&gt;4)-beta-D-GlcNAc-(1-&gt;4)-beta-D-GlcNAc}-L-asparaginyl-[protein] + 2 H2O = 2 alpha-D-mannopyranose + an N(4)-{beta-D-GlcNAc-(1-&gt;2)-alpha-D-Man-(1-&gt;3)-[alpha-D-Man-(1-&gt;6)]-beta-D-Man-(1-&gt;4)-beta-D-GlcNAc-(1-&gt;4)-beta-D-GlcNAc}-L-asparaginyl-[protein]</text>
        <dbReference type="Rhea" id="RHEA:56052"/>
        <dbReference type="Rhea" id="RHEA-COMP:14368"/>
        <dbReference type="Rhea" id="RHEA-COMP:14369"/>
        <dbReference type="ChEBI" id="CHEBI:15377"/>
        <dbReference type="ChEBI" id="CHEBI:28729"/>
        <dbReference type="ChEBI" id="CHEBI:60615"/>
        <dbReference type="ChEBI" id="CHEBI:60625"/>
        <dbReference type="EC" id="3.2.1.114"/>
    </reaction>
</comment>
<comment type="similarity">
    <text evidence="1 9">Belongs to the glycosyl hydrolase 38 family.</text>
</comment>
<comment type="cofactor">
    <cofactor evidence="9">
        <name>Zn(2+)</name>
        <dbReference type="ChEBI" id="CHEBI:29105"/>
    </cofactor>
    <text evidence="9">Binds 1 zinc ion per subunit.</text>
</comment>
<protein>
    <recommendedName>
        <fullName evidence="9">Alpha-mannosidase</fullName>
        <ecNumber evidence="9">3.2.1.-</ecNumber>
    </recommendedName>
</protein>
<comment type="subunit">
    <text evidence="2">Homodimer; disulfide-linked.</text>
</comment>
<keyword evidence="12" id="KW-1185">Reference proteome</keyword>
<keyword evidence="5 9" id="KW-0862">Zinc</keyword>
<gene>
    <name evidence="11" type="ORF">NEZAVI_LOCUS12519</name>
</gene>
<dbReference type="Pfam" id="PF01074">
    <property type="entry name" value="Glyco_hydro_38N"/>
    <property type="match status" value="1"/>
</dbReference>
<organism evidence="11 12">
    <name type="scientific">Nezara viridula</name>
    <name type="common">Southern green stink bug</name>
    <name type="synonym">Cimex viridulus</name>
    <dbReference type="NCBI Taxonomy" id="85310"/>
    <lineage>
        <taxon>Eukaryota</taxon>
        <taxon>Metazoa</taxon>
        <taxon>Ecdysozoa</taxon>
        <taxon>Arthropoda</taxon>
        <taxon>Hexapoda</taxon>
        <taxon>Insecta</taxon>
        <taxon>Pterygota</taxon>
        <taxon>Neoptera</taxon>
        <taxon>Paraneoptera</taxon>
        <taxon>Hemiptera</taxon>
        <taxon>Heteroptera</taxon>
        <taxon>Panheteroptera</taxon>
        <taxon>Pentatomomorpha</taxon>
        <taxon>Pentatomoidea</taxon>
        <taxon>Pentatomidae</taxon>
        <taxon>Pentatominae</taxon>
        <taxon>Nezara</taxon>
    </lineage>
</organism>
<dbReference type="Gene3D" id="2.60.40.1180">
    <property type="entry name" value="Golgi alpha-mannosidase II"/>
    <property type="match status" value="1"/>
</dbReference>
<dbReference type="PANTHER" id="PTHR11607:SF70">
    <property type="entry name" value="ALPHA-MANNOSIDASE"/>
    <property type="match status" value="1"/>
</dbReference>
<dbReference type="SUPFAM" id="SSF74650">
    <property type="entry name" value="Galactose mutarotase-like"/>
    <property type="match status" value="1"/>
</dbReference>
<dbReference type="InterPro" id="IPR027291">
    <property type="entry name" value="Glyco_hydro_38_N_sf"/>
</dbReference>
<dbReference type="SMART" id="SM00872">
    <property type="entry name" value="Alpha-mann_mid"/>
    <property type="match status" value="1"/>
</dbReference>
<evidence type="ECO:0000256" key="9">
    <source>
        <dbReference type="RuleBase" id="RU361199"/>
    </source>
</evidence>
<accession>A0A9P0MTK6</accession>
<dbReference type="EC" id="3.2.1.-" evidence="9"/>
<dbReference type="InterPro" id="IPR013780">
    <property type="entry name" value="Glyco_hydro_b"/>
</dbReference>
<evidence type="ECO:0000256" key="3">
    <source>
        <dbReference type="ARBA" id="ARBA00022723"/>
    </source>
</evidence>
<reference evidence="11" key="1">
    <citation type="submission" date="2022-01" db="EMBL/GenBank/DDBJ databases">
        <authorList>
            <person name="King R."/>
        </authorList>
    </citation>
    <scope>NUCLEOTIDE SEQUENCE</scope>
</reference>
<dbReference type="InterPro" id="IPR011682">
    <property type="entry name" value="Glyco_hydro_38_C"/>
</dbReference>
<dbReference type="GO" id="GO:0030246">
    <property type="term" value="F:carbohydrate binding"/>
    <property type="evidence" value="ECO:0007669"/>
    <property type="project" value="InterPro"/>
</dbReference>
<dbReference type="Gene3D" id="2.70.98.30">
    <property type="entry name" value="Golgi alpha-mannosidase II, domain 4"/>
    <property type="match status" value="1"/>
</dbReference>
<evidence type="ECO:0000256" key="8">
    <source>
        <dbReference type="ARBA" id="ARBA00093232"/>
    </source>
</evidence>
<dbReference type="GO" id="GO:0006491">
    <property type="term" value="P:N-glycan processing"/>
    <property type="evidence" value="ECO:0007669"/>
    <property type="project" value="TreeGrafter"/>
</dbReference>
<keyword evidence="6 9" id="KW-0326">Glycosidase</keyword>
<dbReference type="Proteomes" id="UP001152798">
    <property type="component" value="Chromosome 5"/>
</dbReference>
<dbReference type="InterPro" id="IPR028995">
    <property type="entry name" value="Glyco_hydro_57/38_cen_sf"/>
</dbReference>
<dbReference type="GO" id="GO:0046872">
    <property type="term" value="F:metal ion binding"/>
    <property type="evidence" value="ECO:0007669"/>
    <property type="project" value="UniProtKB-KW"/>
</dbReference>
<dbReference type="SUPFAM" id="SSF88713">
    <property type="entry name" value="Glycoside hydrolase/deacetylase"/>
    <property type="match status" value="1"/>
</dbReference>
<dbReference type="InterPro" id="IPR011013">
    <property type="entry name" value="Gal_mutarotase_sf_dom"/>
</dbReference>
<dbReference type="Pfam" id="PF07748">
    <property type="entry name" value="Glyco_hydro_38C"/>
    <property type="match status" value="1"/>
</dbReference>
<sequence length="851" mass="98208">MTFVWSEICFLQYWWDRSSEESRNIFRELVHHGKVEIVTGGWVMPDEATTHVFSLHNQLVEGHQWVMENLDIVPTTAWSIDPFGCSSVMAYLLAESGIEGLVIQRIHYSWKRFFSEEGDLDLLWEQDFEAPHMKLRVQQNPGYTLTDSCGPATGLCPDYDFNFELRDSEHITFANVHRKAEIILGLYGRIGSLSRSNTALITLGGDFRFVNESEWLHQYRNYKALMEYINNDKNYNAEIHFGTLRDFFEKVDVYNVTLQGDFFPYADLNGDNELAYWTGYFTSRPHWKKLARSLESMLRSTEILFTLTFNAITNFSNKTLNPFKMLTKHFKKLVRARRTTALFQHHDGITGTSRVKVMEDYKTKMSRSLHELKAIQKTCMEIMLNNCKNGTIPQRKVLRKILVFNNLPYNRAEVIAIKTDYPSIMVTGANNNQIISQVNCVYENEQLTKRRDLNSESFELTFIDYLPPFSINAYELYSIEEQYDKQKYVNYEGNNKMDGLSIINCNQRITFGENGMINNITKNFGSVLMLSNLNMYTSDRGNSGAYLFKPLRNRVTVISEKPNGNALFIDGEIFKEVMVSYGNGYSVTTRLYGTESVLNQIIDLKITYNMSEVNRELFIQFVTDLNSTQFHTDVNGLEMRERVRNNKQYIEGNYHPMTSLAYLDNGDVIFAIVSDHSHGVASARDGCIEVMLDRRMTIDDSRGLDEAMNDKVQTTSTLYLVLLRSEISSRRLLNDLVVRLNNPAPIIVTKMETPTMSLVLLNQPLPNHIDILNFRTLSRNEFPTKTALMMVRNMGHANSSDTFLNETRFNQVSIKNIFKTSLTGLKDGDEVDELHDIKVKVFNILSLKIFF</sequence>
<dbReference type="GO" id="GO:0004572">
    <property type="term" value="F:mannosyl-oligosaccharide 1,3-1,6-alpha-mannosidase activity"/>
    <property type="evidence" value="ECO:0007669"/>
    <property type="project" value="UniProtKB-EC"/>
</dbReference>
<evidence type="ECO:0000256" key="2">
    <source>
        <dbReference type="ARBA" id="ARBA00011748"/>
    </source>
</evidence>
<evidence type="ECO:0000256" key="7">
    <source>
        <dbReference type="ARBA" id="ARBA00059516"/>
    </source>
</evidence>
<evidence type="ECO:0000259" key="10">
    <source>
        <dbReference type="SMART" id="SM00872"/>
    </source>
</evidence>
<dbReference type="EMBL" id="OV725081">
    <property type="protein sequence ID" value="CAH1404035.1"/>
    <property type="molecule type" value="Genomic_DNA"/>
</dbReference>
<dbReference type="GO" id="GO:0000139">
    <property type="term" value="C:Golgi membrane"/>
    <property type="evidence" value="ECO:0007669"/>
    <property type="project" value="TreeGrafter"/>
</dbReference>
<dbReference type="PANTHER" id="PTHR11607">
    <property type="entry name" value="ALPHA-MANNOSIDASE"/>
    <property type="match status" value="1"/>
</dbReference>
<dbReference type="InterPro" id="IPR037094">
    <property type="entry name" value="Glyco_hydro_38_cen_sf"/>
</dbReference>
<evidence type="ECO:0000256" key="1">
    <source>
        <dbReference type="ARBA" id="ARBA00009792"/>
    </source>
</evidence>
<dbReference type="InterPro" id="IPR011330">
    <property type="entry name" value="Glyco_hydro/deAcase_b/a-brl"/>
</dbReference>
<evidence type="ECO:0000256" key="4">
    <source>
        <dbReference type="ARBA" id="ARBA00022801"/>
    </source>
</evidence>
<dbReference type="Pfam" id="PF09261">
    <property type="entry name" value="Alpha-mann_mid"/>
    <property type="match status" value="1"/>
</dbReference>
<dbReference type="InterPro" id="IPR000602">
    <property type="entry name" value="Glyco_hydro_38_N"/>
</dbReference>
<dbReference type="SUPFAM" id="SSF88688">
    <property type="entry name" value="Families 57/38 glycoside transferase middle domain"/>
    <property type="match status" value="1"/>
</dbReference>
<keyword evidence="4 9" id="KW-0378">Hydrolase</keyword>
<proteinExistence type="inferred from homology"/>
<keyword evidence="3 9" id="KW-0479">Metal-binding</keyword>
<dbReference type="InterPro" id="IPR050843">
    <property type="entry name" value="Glycosyl_Hydrlase_38"/>
</dbReference>
<dbReference type="AlphaFoldDB" id="A0A9P0MTK6"/>
<dbReference type="GO" id="GO:0006013">
    <property type="term" value="P:mannose metabolic process"/>
    <property type="evidence" value="ECO:0007669"/>
    <property type="project" value="InterPro"/>
</dbReference>
<evidence type="ECO:0000256" key="6">
    <source>
        <dbReference type="ARBA" id="ARBA00023295"/>
    </source>
</evidence>
<evidence type="ECO:0000313" key="11">
    <source>
        <dbReference type="EMBL" id="CAH1404035.1"/>
    </source>
</evidence>
<feature type="domain" description="Glycoside hydrolase family 38 central" evidence="10">
    <location>
        <begin position="275"/>
        <end position="365"/>
    </location>
</feature>
<evidence type="ECO:0000313" key="12">
    <source>
        <dbReference type="Proteomes" id="UP001152798"/>
    </source>
</evidence>
<name>A0A9P0MTK6_NEZVI</name>
<dbReference type="OrthoDB" id="10261055at2759"/>
<dbReference type="Gene3D" id="1.20.1270.50">
    <property type="entry name" value="Glycoside hydrolase family 38, central domain"/>
    <property type="match status" value="1"/>
</dbReference>
<evidence type="ECO:0000256" key="5">
    <source>
        <dbReference type="ARBA" id="ARBA00022833"/>
    </source>
</evidence>
<dbReference type="FunFam" id="1.20.1270.50:FF:000001">
    <property type="entry name" value="Alpha-mannosidase"/>
    <property type="match status" value="1"/>
</dbReference>
<comment type="function">
    <text evidence="7">Catalyzes the first committed step in the biosynthesis of complex N-glycans. It controls conversion of high mannose to complex N-glycans; the final hydrolytic step in the N-glycan maturation pathway.</text>
</comment>
<dbReference type="InterPro" id="IPR015341">
    <property type="entry name" value="Glyco_hydro_38_cen"/>
</dbReference>
<dbReference type="Gene3D" id="3.20.110.10">
    <property type="entry name" value="Glycoside hydrolase 38, N terminal domain"/>
    <property type="match status" value="1"/>
</dbReference>